<evidence type="ECO:0008006" key="6">
    <source>
        <dbReference type="Google" id="ProtNLM"/>
    </source>
</evidence>
<dbReference type="AlphaFoldDB" id="A0A6J4K717"/>
<dbReference type="InterPro" id="IPR011249">
    <property type="entry name" value="Metalloenz_LuxS/M16"/>
</dbReference>
<evidence type="ECO:0000259" key="4">
    <source>
        <dbReference type="Pfam" id="PF05193"/>
    </source>
</evidence>
<evidence type="ECO:0000256" key="1">
    <source>
        <dbReference type="SAM" id="MobiDB-lite"/>
    </source>
</evidence>
<dbReference type="Pfam" id="PF05193">
    <property type="entry name" value="Peptidase_M16_C"/>
    <property type="match status" value="1"/>
</dbReference>
<accession>A0A6J4K717</accession>
<dbReference type="InterPro" id="IPR011765">
    <property type="entry name" value="Pept_M16_N"/>
</dbReference>
<protein>
    <recommendedName>
        <fullName evidence="6">Insulinase family protein</fullName>
    </recommendedName>
</protein>
<gene>
    <name evidence="5" type="ORF">AVDCRST_MAG11-575</name>
</gene>
<evidence type="ECO:0000256" key="2">
    <source>
        <dbReference type="SAM" id="SignalP"/>
    </source>
</evidence>
<feature type="domain" description="Peptidase M16 N-terminal" evidence="3">
    <location>
        <begin position="88"/>
        <end position="229"/>
    </location>
</feature>
<keyword evidence="2" id="KW-0732">Signal</keyword>
<dbReference type="Gene3D" id="3.30.830.10">
    <property type="entry name" value="Metalloenzyme, LuxS/M16 peptidase-like"/>
    <property type="match status" value="2"/>
</dbReference>
<dbReference type="Pfam" id="PF00675">
    <property type="entry name" value="Peptidase_M16"/>
    <property type="match status" value="1"/>
</dbReference>
<dbReference type="PANTHER" id="PTHR11851:SF224">
    <property type="entry name" value="PROCESSING PROTEASE"/>
    <property type="match status" value="1"/>
</dbReference>
<dbReference type="EMBL" id="CADCTU010000122">
    <property type="protein sequence ID" value="CAA9297243.1"/>
    <property type="molecule type" value="Genomic_DNA"/>
</dbReference>
<dbReference type="InterPro" id="IPR050361">
    <property type="entry name" value="MPP/UQCRC_Complex"/>
</dbReference>
<dbReference type="GO" id="GO:0046872">
    <property type="term" value="F:metal ion binding"/>
    <property type="evidence" value="ECO:0007669"/>
    <property type="project" value="InterPro"/>
</dbReference>
<organism evidence="5">
    <name type="scientific">uncultured Gemmatimonadaceae bacterium</name>
    <dbReference type="NCBI Taxonomy" id="246130"/>
    <lineage>
        <taxon>Bacteria</taxon>
        <taxon>Pseudomonadati</taxon>
        <taxon>Gemmatimonadota</taxon>
        <taxon>Gemmatimonadia</taxon>
        <taxon>Gemmatimonadales</taxon>
        <taxon>Gemmatimonadaceae</taxon>
        <taxon>environmental samples</taxon>
    </lineage>
</organism>
<evidence type="ECO:0000259" key="3">
    <source>
        <dbReference type="Pfam" id="PF00675"/>
    </source>
</evidence>
<dbReference type="PANTHER" id="PTHR11851">
    <property type="entry name" value="METALLOPROTEASE"/>
    <property type="match status" value="1"/>
</dbReference>
<evidence type="ECO:0000313" key="5">
    <source>
        <dbReference type="EMBL" id="CAA9297243.1"/>
    </source>
</evidence>
<dbReference type="PROSITE" id="PS51257">
    <property type="entry name" value="PROKAR_LIPOPROTEIN"/>
    <property type="match status" value="1"/>
</dbReference>
<reference evidence="5" key="1">
    <citation type="submission" date="2020-02" db="EMBL/GenBank/DDBJ databases">
        <authorList>
            <person name="Meier V. D."/>
        </authorList>
    </citation>
    <scope>NUCLEOTIDE SEQUENCE</scope>
    <source>
        <strain evidence="5">AVDCRST_MAG11</strain>
    </source>
</reference>
<dbReference type="InterPro" id="IPR007863">
    <property type="entry name" value="Peptidase_M16_C"/>
</dbReference>
<feature type="compositionally biased region" description="Low complexity" evidence="1">
    <location>
        <begin position="31"/>
        <end position="52"/>
    </location>
</feature>
<dbReference type="SUPFAM" id="SSF63411">
    <property type="entry name" value="LuxS/MPP-like metallohydrolase"/>
    <property type="match status" value="2"/>
</dbReference>
<feature type="signal peptide" evidence="2">
    <location>
        <begin position="1"/>
        <end position="17"/>
    </location>
</feature>
<feature type="chain" id="PRO_5026913257" description="Insulinase family protein" evidence="2">
    <location>
        <begin position="18"/>
        <end position="509"/>
    </location>
</feature>
<sequence length="509" mass="53594">MPRAHARLLGAAALAAAAGCQTMVPPPGTPPHATAAARDTARADSAGGDTARVSAFPTKPPALGPAPAVTLPPVTRRVLANGMGLVVVEQHELPVADFVLVVGTGAEADPPGKTGAATLMADLLTEGTTTRSSLQIADQVAYLGVQLQATSGWDLTSVSLHTPTAQLDSALALFADVVLRPSFPAEELDRRRKDRLTTLLQLKDRAPAIADRAFAATVFGADHAYGRPLTGTEASTRALARADLQRLYRSLVRPNNATLIAVGDVRPDDVQARVERLFGGWTRGPVPAARYGRAPAGGATAVYLVDKPGAAQSSFRIGTVGVARATEDYFPLLVMNTILGGSFTSRLNQNLRETKGYTYGAQSGFAMRRAPGPFTARAEVVTAKTDSALVEFMKELRAIRDTVPAAELAKAKQYLQLQLPGDFETTGAIAGQLVPLVTYGLPLDYYDSYVQRIAAVTQADVQRVARRYVDPARLAVVIVGDRKAVEPGLRALGVGPITVREVGAVVGAR</sequence>
<feature type="region of interest" description="Disordered" evidence="1">
    <location>
        <begin position="22"/>
        <end position="59"/>
    </location>
</feature>
<proteinExistence type="predicted"/>
<name>A0A6J4K717_9BACT</name>
<feature type="domain" description="Peptidase M16 C-terminal" evidence="4">
    <location>
        <begin position="240"/>
        <end position="414"/>
    </location>
</feature>